<proteinExistence type="predicted"/>
<feature type="chain" id="PRO_5044844564" evidence="2">
    <location>
        <begin position="16"/>
        <end position="129"/>
    </location>
</feature>
<keyword evidence="2" id="KW-0732">Signal</keyword>
<evidence type="ECO:0000313" key="4">
    <source>
        <dbReference type="Proteomes" id="UP001630127"/>
    </source>
</evidence>
<protein>
    <submittedName>
        <fullName evidence="3">Uncharacterized protein</fullName>
    </submittedName>
</protein>
<dbReference type="Proteomes" id="UP001630127">
    <property type="component" value="Unassembled WGS sequence"/>
</dbReference>
<feature type="compositionally biased region" description="Polar residues" evidence="1">
    <location>
        <begin position="83"/>
        <end position="92"/>
    </location>
</feature>
<feature type="compositionally biased region" description="Basic and acidic residues" evidence="1">
    <location>
        <begin position="94"/>
        <end position="103"/>
    </location>
</feature>
<feature type="compositionally biased region" description="Acidic residues" evidence="1">
    <location>
        <begin position="119"/>
        <end position="129"/>
    </location>
</feature>
<evidence type="ECO:0000256" key="1">
    <source>
        <dbReference type="SAM" id="MobiDB-lite"/>
    </source>
</evidence>
<gene>
    <name evidence="3" type="ORF">ACH5RR_029369</name>
</gene>
<accession>A0ABD2YRI9</accession>
<reference evidence="3 4" key="1">
    <citation type="submission" date="2024-11" db="EMBL/GenBank/DDBJ databases">
        <title>A near-complete genome assembly of Cinchona calisaya.</title>
        <authorList>
            <person name="Lian D.C."/>
            <person name="Zhao X.W."/>
            <person name="Wei L."/>
        </authorList>
    </citation>
    <scope>NUCLEOTIDE SEQUENCE [LARGE SCALE GENOMIC DNA]</scope>
    <source>
        <tissue evidence="3">Nenye</tissue>
    </source>
</reference>
<sequence>MNIVILWIYWDLNLTTITRYLCGGIVLPCTVYEDASISPVDEINGAYEMVAVVAKDNVSKFVTKAFLEIEVEKGSKGKDASNLEASQESMSSKRSKDGGDKGRTNKTPPPEYDFKEDAVPLDEAADNEI</sequence>
<dbReference type="AlphaFoldDB" id="A0ABD2YRI9"/>
<comment type="caution">
    <text evidence="3">The sequence shown here is derived from an EMBL/GenBank/DDBJ whole genome shotgun (WGS) entry which is preliminary data.</text>
</comment>
<evidence type="ECO:0000313" key="3">
    <source>
        <dbReference type="EMBL" id="KAL3509968.1"/>
    </source>
</evidence>
<feature type="region of interest" description="Disordered" evidence="1">
    <location>
        <begin position="73"/>
        <end position="129"/>
    </location>
</feature>
<evidence type="ECO:0000256" key="2">
    <source>
        <dbReference type="SAM" id="SignalP"/>
    </source>
</evidence>
<organism evidence="3 4">
    <name type="scientific">Cinchona calisaya</name>
    <dbReference type="NCBI Taxonomy" id="153742"/>
    <lineage>
        <taxon>Eukaryota</taxon>
        <taxon>Viridiplantae</taxon>
        <taxon>Streptophyta</taxon>
        <taxon>Embryophyta</taxon>
        <taxon>Tracheophyta</taxon>
        <taxon>Spermatophyta</taxon>
        <taxon>Magnoliopsida</taxon>
        <taxon>eudicotyledons</taxon>
        <taxon>Gunneridae</taxon>
        <taxon>Pentapetalae</taxon>
        <taxon>asterids</taxon>
        <taxon>lamiids</taxon>
        <taxon>Gentianales</taxon>
        <taxon>Rubiaceae</taxon>
        <taxon>Cinchonoideae</taxon>
        <taxon>Cinchoneae</taxon>
        <taxon>Cinchona</taxon>
    </lineage>
</organism>
<name>A0ABD2YRI9_9GENT</name>
<dbReference type="EMBL" id="JBJUIK010000012">
    <property type="protein sequence ID" value="KAL3509968.1"/>
    <property type="molecule type" value="Genomic_DNA"/>
</dbReference>
<feature type="signal peptide" evidence="2">
    <location>
        <begin position="1"/>
        <end position="15"/>
    </location>
</feature>
<keyword evidence="4" id="KW-1185">Reference proteome</keyword>